<dbReference type="AlphaFoldDB" id="A0A3A3GQE4"/>
<keyword evidence="1" id="KW-0732">Signal</keyword>
<dbReference type="RefSeq" id="WP_119790064.1">
    <property type="nucleotide sequence ID" value="NZ_QYZD01000001.1"/>
</dbReference>
<reference evidence="2 3" key="1">
    <citation type="submission" date="2018-09" db="EMBL/GenBank/DDBJ databases">
        <title>Paenibacillus SK2017-BO5.</title>
        <authorList>
            <person name="Piskunova J.V."/>
            <person name="Dubiley S.A."/>
            <person name="Severinov K.V."/>
        </authorList>
    </citation>
    <scope>NUCLEOTIDE SEQUENCE [LARGE SCALE GENOMIC DNA]</scope>
    <source>
        <strain evidence="2 3">BO5</strain>
    </source>
</reference>
<protein>
    <submittedName>
        <fullName evidence="2">Uncharacterized protein</fullName>
    </submittedName>
</protein>
<feature type="chain" id="PRO_5017464107" evidence="1">
    <location>
        <begin position="24"/>
        <end position="352"/>
    </location>
</feature>
<dbReference type="Proteomes" id="UP000266177">
    <property type="component" value="Unassembled WGS sequence"/>
</dbReference>
<dbReference type="OrthoDB" id="41445at2"/>
<evidence type="ECO:0000313" key="3">
    <source>
        <dbReference type="Proteomes" id="UP000266177"/>
    </source>
</evidence>
<name>A0A3A3GQE4_PANTH</name>
<comment type="caution">
    <text evidence="2">The sequence shown here is derived from an EMBL/GenBank/DDBJ whole genome shotgun (WGS) entry which is preliminary data.</text>
</comment>
<dbReference type="EMBL" id="QYZD01000001">
    <property type="protein sequence ID" value="RJG26622.1"/>
    <property type="molecule type" value="Genomic_DNA"/>
</dbReference>
<sequence length="352" mass="40131">MKRWVSTLLAIILTLASVPFASAQEAEQFIDRGLNNPTTVTSAVYESQETTENFNPEDLITVSTLTEKFHVTREWVVREMIKGYGLHHIYQGLQLREQGGSYEDFIASKYPNLPPNPLLLAEQKMEEALSVTEQDYPSNTVTESVYNRNLSVTESTYDYRAKALLGEKNYDELALKKLPLTLDQAPYSVGAEEANISTIDGSLRIEVTDMIVTGVNGLDFELRRIYDSTRAKDNIFVKEGTYALSNETEKTFEESYFPIGNGWIWDISYMNKKNGQWYIYIAGVGTFMLSENMNLMGYPWRNLVFGETSDIVEVSGARAIYELTDIQNGRKQYFDRDGKLIQIRDRLGNKIK</sequence>
<evidence type="ECO:0000256" key="1">
    <source>
        <dbReference type="SAM" id="SignalP"/>
    </source>
</evidence>
<accession>A0A3A3GQE4</accession>
<gene>
    <name evidence="2" type="ORF">DQX05_00875</name>
</gene>
<evidence type="ECO:0000313" key="2">
    <source>
        <dbReference type="EMBL" id="RJG26622.1"/>
    </source>
</evidence>
<feature type="signal peptide" evidence="1">
    <location>
        <begin position="1"/>
        <end position="23"/>
    </location>
</feature>
<organism evidence="2 3">
    <name type="scientific">Paenibacillus thiaminolyticus</name>
    <name type="common">Bacillus thiaminolyticus</name>
    <dbReference type="NCBI Taxonomy" id="49283"/>
    <lineage>
        <taxon>Bacteria</taxon>
        <taxon>Bacillati</taxon>
        <taxon>Bacillota</taxon>
        <taxon>Bacilli</taxon>
        <taxon>Bacillales</taxon>
        <taxon>Paenibacillaceae</taxon>
        <taxon>Paenibacillus</taxon>
    </lineage>
</organism>
<proteinExistence type="predicted"/>